<evidence type="ECO:0008006" key="3">
    <source>
        <dbReference type="Google" id="ProtNLM"/>
    </source>
</evidence>
<name>A0ABY6L1T4_9ARAC</name>
<keyword evidence="2" id="KW-1185">Reference proteome</keyword>
<gene>
    <name evidence="1" type="ORF">LAZ67_11002211</name>
</gene>
<sequence length="286" mass="33420">MNELQSNCYPTEFIKRQFYRSTFIPPSNSQSHKSYCTLPYSYGIERISRALKKYNIKTIYQTPSNLKTLLRHPDTKHNTNNSQKSNLIYRIPCRSCPATYIGETGKTLEERTNQHRTALQNYSPLSLLVDHALKQDHIPNFDSTEIVYQNIKDKHSRLFLESWTSIEDKNSDKRAKRIWYDIKKRFEGSLENKRIDLMLDLARLKLNPNENVNMYIVRAQKLAQEITQLGKTVTERELVRYIVEGLTPNFDTITAALSINRGISLPDLRQTLLDFEKKKTGQKQKS</sequence>
<dbReference type="Pfam" id="PF14223">
    <property type="entry name" value="Retrotran_gag_2"/>
    <property type="match status" value="1"/>
</dbReference>
<proteinExistence type="predicted"/>
<dbReference type="EMBL" id="CP092873">
    <property type="protein sequence ID" value="UYV74132.1"/>
    <property type="molecule type" value="Genomic_DNA"/>
</dbReference>
<evidence type="ECO:0000313" key="1">
    <source>
        <dbReference type="EMBL" id="UYV74132.1"/>
    </source>
</evidence>
<dbReference type="Proteomes" id="UP001235939">
    <property type="component" value="Chromosome 11"/>
</dbReference>
<organism evidence="1 2">
    <name type="scientific">Cordylochernes scorpioides</name>
    <dbReference type="NCBI Taxonomy" id="51811"/>
    <lineage>
        <taxon>Eukaryota</taxon>
        <taxon>Metazoa</taxon>
        <taxon>Ecdysozoa</taxon>
        <taxon>Arthropoda</taxon>
        <taxon>Chelicerata</taxon>
        <taxon>Arachnida</taxon>
        <taxon>Pseudoscorpiones</taxon>
        <taxon>Cheliferoidea</taxon>
        <taxon>Chernetidae</taxon>
        <taxon>Cordylochernes</taxon>
    </lineage>
</organism>
<protein>
    <recommendedName>
        <fullName evidence="3">GIY-YIG homing endonuclease</fullName>
    </recommendedName>
</protein>
<accession>A0ABY6L1T4</accession>
<evidence type="ECO:0000313" key="2">
    <source>
        <dbReference type="Proteomes" id="UP001235939"/>
    </source>
</evidence>
<reference evidence="1 2" key="1">
    <citation type="submission" date="2022-01" db="EMBL/GenBank/DDBJ databases">
        <title>A chromosomal length assembly of Cordylochernes scorpioides.</title>
        <authorList>
            <person name="Zeh D."/>
            <person name="Zeh J."/>
        </authorList>
    </citation>
    <scope>NUCLEOTIDE SEQUENCE [LARGE SCALE GENOMIC DNA]</scope>
    <source>
        <strain evidence="1">IN4F17</strain>
        <tissue evidence="1">Whole Body</tissue>
    </source>
</reference>